<evidence type="ECO:0000256" key="3">
    <source>
        <dbReference type="ARBA" id="ARBA00023136"/>
    </source>
</evidence>
<dbReference type="PANTHER" id="PTHR12080:SF55">
    <property type="entry name" value="LYMPHOCYTE FUNCTION-ASSOCIATED ANTIGEN 3"/>
    <property type="match status" value="1"/>
</dbReference>
<evidence type="ECO:0000256" key="5">
    <source>
        <dbReference type="SAM" id="MobiDB-lite"/>
    </source>
</evidence>
<feature type="domain" description="Immunoglobulin" evidence="8">
    <location>
        <begin position="494"/>
        <end position="590"/>
    </location>
</feature>
<dbReference type="KEGG" id="ccar:122135912"/>
<comment type="subcellular location">
    <subcellularLocation>
        <location evidence="1">Membrane</location>
    </subcellularLocation>
</comment>
<feature type="domain" description="Immunoglobulin" evidence="8">
    <location>
        <begin position="23"/>
        <end position="122"/>
    </location>
</feature>
<dbReference type="SMART" id="SM00409">
    <property type="entry name" value="IG"/>
    <property type="match status" value="4"/>
</dbReference>
<dbReference type="OrthoDB" id="8963023at2759"/>
<keyword evidence="6" id="KW-0812">Transmembrane</keyword>
<dbReference type="Pfam" id="PF07686">
    <property type="entry name" value="V-set"/>
    <property type="match status" value="1"/>
</dbReference>
<proteinExistence type="predicted"/>
<organism evidence="9">
    <name type="scientific">Cyprinus carpio</name>
    <name type="common">Common carp</name>
    <dbReference type="NCBI Taxonomy" id="7962"/>
    <lineage>
        <taxon>Eukaryota</taxon>
        <taxon>Metazoa</taxon>
        <taxon>Chordata</taxon>
        <taxon>Craniata</taxon>
        <taxon>Vertebrata</taxon>
        <taxon>Euteleostomi</taxon>
        <taxon>Actinopterygii</taxon>
        <taxon>Neopterygii</taxon>
        <taxon>Teleostei</taxon>
        <taxon>Ostariophysi</taxon>
        <taxon>Cypriniformes</taxon>
        <taxon>Cyprinidae</taxon>
        <taxon>Cyprininae</taxon>
        <taxon>Cyprinus</taxon>
    </lineage>
</organism>
<protein>
    <submittedName>
        <fullName evidence="9">Uncharacterized protein LOC122135912 isoform X1</fullName>
    </submittedName>
</protein>
<keyword evidence="4" id="KW-0325">Glycoprotein</keyword>
<evidence type="ECO:0000256" key="1">
    <source>
        <dbReference type="ARBA" id="ARBA00004370"/>
    </source>
</evidence>
<feature type="domain" description="Immunoglobulin" evidence="8">
    <location>
        <begin position="208"/>
        <end position="307"/>
    </location>
</feature>
<keyword evidence="3 6" id="KW-0472">Membrane</keyword>
<dbReference type="SMART" id="SM00710">
    <property type="entry name" value="PbH1"/>
    <property type="match status" value="4"/>
</dbReference>
<dbReference type="Proteomes" id="UP001155660">
    <property type="component" value="Chromosome B1"/>
</dbReference>
<dbReference type="InterPro" id="IPR003599">
    <property type="entry name" value="Ig_sub"/>
</dbReference>
<sequence>MKMLLLRYSTAFICAVFIITGAVSGEDKAVGQTVSFRPDKIVTPVSSIIWKHRSSTGSVVKAIEWDVDDGDNIPNPRFKGITTLDQKTGEITITKLTVEHSGVYTIDINSKEHEQRFTLNVMERVPKPEITIEESSNPDVVYLRCAYSEKIIWKKSSGETLNGMKNQDPGEFITVKNTRNPENFYTCTLKNAVSEEISDPVTERELFGTGEDKAVGQTVSFRPDKIVPPVSSIIWKHRSSTGSVIKVIEWDAEDGDNIPNPRFKGITTLDEKTGEITITKLTVEHSGVYTIDINGKEHEQRFTLTVMERVSKPKMTIEVSSNPDVVYLRCAYSEKIIWKNSSGETLEGKKNHELGEFITVENTGNPENFYTCTLKNAVSEEISDPVSEREIFRTGEDKGVGQTVSFRPDKIVPPVSSIIWKHRSSTGSVVKVIEWDADDGDNIPNPRFKGITTLDKKTGEITITKLTVEHSGVYTIDINSKEHEQRFTLTVMGEDKAVGQTVSFRPDKIVTPVSSIIWKHRSSTGSVVKAIEWDVDDGDNIPNPRFKGITTLDRKTGQITITNLIIEHSGVYTIDINSKEQEQRFTLTVMERVPKPKMTIEVSSNPDVAYLRCAYNEMIIWKNSSGETLNGTKNHDPGEYIMVKNTRNPENFYTCTLKNAVSEEISDPVTEREIFGTGSNAGMIVAIVIVVFIVIAVIAIVLSYLIMKTVHESVNNICPCIPNIFGPLDCLLKKTDREPKNSAPNDVASPLNETAP</sequence>
<reference evidence="9" key="1">
    <citation type="submission" date="2025-08" db="UniProtKB">
        <authorList>
            <consortium name="RefSeq"/>
        </authorList>
    </citation>
    <scope>IDENTIFICATION</scope>
    <source>
        <tissue evidence="9">Muscle</tissue>
    </source>
</reference>
<evidence type="ECO:0000313" key="9">
    <source>
        <dbReference type="RefSeq" id="XP_042573011.1"/>
    </source>
</evidence>
<evidence type="ECO:0000256" key="2">
    <source>
        <dbReference type="ARBA" id="ARBA00022729"/>
    </source>
</evidence>
<dbReference type="GO" id="GO:0016020">
    <property type="term" value="C:membrane"/>
    <property type="evidence" value="ECO:0007669"/>
    <property type="project" value="UniProtKB-SubCell"/>
</dbReference>
<accession>A0A9Q9VYF0</accession>
<evidence type="ECO:0000256" key="6">
    <source>
        <dbReference type="SAM" id="Phobius"/>
    </source>
</evidence>
<dbReference type="RefSeq" id="XP_042573011.1">
    <property type="nucleotide sequence ID" value="XM_042717077.1"/>
</dbReference>
<dbReference type="PANTHER" id="PTHR12080">
    <property type="entry name" value="SIGNALING LYMPHOCYTIC ACTIVATION MOLECULE"/>
    <property type="match status" value="1"/>
</dbReference>
<feature type="chain" id="PRO_5040138754" evidence="7">
    <location>
        <begin position="26"/>
        <end position="756"/>
    </location>
</feature>
<gene>
    <name evidence="9" type="primary">LOC122135912</name>
</gene>
<dbReference type="GeneID" id="122135912"/>
<name>A0A9Q9VYF0_CYPCA</name>
<dbReference type="InterPro" id="IPR015631">
    <property type="entry name" value="CD2/SLAM_rcpt"/>
</dbReference>
<feature type="domain" description="Immunoglobulin" evidence="8">
    <location>
        <begin position="393"/>
        <end position="492"/>
    </location>
</feature>
<dbReference type="AlphaFoldDB" id="A0A9Q9VYF0"/>
<feature type="region of interest" description="Disordered" evidence="5">
    <location>
        <begin position="737"/>
        <end position="756"/>
    </location>
</feature>
<evidence type="ECO:0000259" key="8">
    <source>
        <dbReference type="SMART" id="SM00409"/>
    </source>
</evidence>
<dbReference type="InterPro" id="IPR013106">
    <property type="entry name" value="Ig_V-set"/>
</dbReference>
<evidence type="ECO:0000256" key="7">
    <source>
        <dbReference type="SAM" id="SignalP"/>
    </source>
</evidence>
<evidence type="ECO:0000256" key="4">
    <source>
        <dbReference type="ARBA" id="ARBA00023180"/>
    </source>
</evidence>
<feature type="signal peptide" evidence="7">
    <location>
        <begin position="1"/>
        <end position="25"/>
    </location>
</feature>
<feature type="transmembrane region" description="Helical" evidence="6">
    <location>
        <begin position="681"/>
        <end position="706"/>
    </location>
</feature>
<dbReference type="InterPro" id="IPR006626">
    <property type="entry name" value="PbH1"/>
</dbReference>
<keyword evidence="2 7" id="KW-0732">Signal</keyword>
<keyword evidence="6" id="KW-1133">Transmembrane helix</keyword>